<dbReference type="Proteomes" id="UP001607302">
    <property type="component" value="Unassembled WGS sequence"/>
</dbReference>
<sequence>HIKSFALTSKTINFTKITGYDSIRDIRYNLNQDIQVLINIMRYSSFKDHQHNILQRAFISRAPRDSSNEDFRQLPNVESPLLFTTLSRSITLTTKKKQMSDSLRE</sequence>
<feature type="non-terminal residue" evidence="1">
    <location>
        <position position="1"/>
    </location>
</feature>
<keyword evidence="2" id="KW-1185">Reference proteome</keyword>
<comment type="caution">
    <text evidence="1">The sequence shown here is derived from an EMBL/GenBank/DDBJ whole genome shotgun (WGS) entry which is preliminary data.</text>
</comment>
<evidence type="ECO:0000313" key="1">
    <source>
        <dbReference type="EMBL" id="KAL2737026.1"/>
    </source>
</evidence>
<proteinExistence type="predicted"/>
<name>A0ABD2BW86_VESSQ</name>
<accession>A0ABD2BW86</accession>
<dbReference type="AlphaFoldDB" id="A0ABD2BW86"/>
<protein>
    <submittedName>
        <fullName evidence="1">Uncharacterized protein</fullName>
    </submittedName>
</protein>
<gene>
    <name evidence="1" type="ORF">V1478_002221</name>
</gene>
<reference evidence="1 2" key="1">
    <citation type="journal article" date="2024" name="Ann. Entomol. Soc. Am.">
        <title>Genomic analyses of the southern and eastern yellowjacket wasps (Hymenoptera: Vespidae) reveal evolutionary signatures of social life.</title>
        <authorList>
            <person name="Catto M.A."/>
            <person name="Caine P.B."/>
            <person name="Orr S.E."/>
            <person name="Hunt B.G."/>
            <person name="Goodisman M.A.D."/>
        </authorList>
    </citation>
    <scope>NUCLEOTIDE SEQUENCE [LARGE SCALE GENOMIC DNA]</scope>
    <source>
        <strain evidence="1">233</strain>
        <tissue evidence="1">Head and thorax</tissue>
    </source>
</reference>
<evidence type="ECO:0000313" key="2">
    <source>
        <dbReference type="Proteomes" id="UP001607302"/>
    </source>
</evidence>
<dbReference type="EMBL" id="JAUDFV010000038">
    <property type="protein sequence ID" value="KAL2737026.1"/>
    <property type="molecule type" value="Genomic_DNA"/>
</dbReference>
<organism evidence="1 2">
    <name type="scientific">Vespula squamosa</name>
    <name type="common">Southern yellow jacket</name>
    <name type="synonym">Wasp</name>
    <dbReference type="NCBI Taxonomy" id="30214"/>
    <lineage>
        <taxon>Eukaryota</taxon>
        <taxon>Metazoa</taxon>
        <taxon>Ecdysozoa</taxon>
        <taxon>Arthropoda</taxon>
        <taxon>Hexapoda</taxon>
        <taxon>Insecta</taxon>
        <taxon>Pterygota</taxon>
        <taxon>Neoptera</taxon>
        <taxon>Endopterygota</taxon>
        <taxon>Hymenoptera</taxon>
        <taxon>Apocrita</taxon>
        <taxon>Aculeata</taxon>
        <taxon>Vespoidea</taxon>
        <taxon>Vespidae</taxon>
        <taxon>Vespinae</taxon>
        <taxon>Vespula</taxon>
    </lineage>
</organism>